<evidence type="ECO:0000256" key="4">
    <source>
        <dbReference type="ARBA" id="ARBA00035207"/>
    </source>
</evidence>
<dbReference type="PANTHER" id="PTHR11593">
    <property type="entry name" value="60S RIBOSOMAL PROTEIN L17"/>
    <property type="match status" value="1"/>
</dbReference>
<dbReference type="CDD" id="cd00336">
    <property type="entry name" value="Ribosomal_L22"/>
    <property type="match status" value="1"/>
</dbReference>
<reference evidence="7 8" key="1">
    <citation type="submission" date="2021-06" db="EMBL/GenBank/DDBJ databases">
        <title>Genome sequence of Babesia caballi.</title>
        <authorList>
            <person name="Yamagishi J."/>
            <person name="Kidaka T."/>
            <person name="Ochi A."/>
        </authorList>
    </citation>
    <scope>NUCLEOTIDE SEQUENCE [LARGE SCALE GENOMIC DNA]</scope>
    <source>
        <strain evidence="7">USDA-D6B2</strain>
    </source>
</reference>
<dbReference type="Proteomes" id="UP001497744">
    <property type="component" value="Unassembled WGS sequence"/>
</dbReference>
<dbReference type="Gene3D" id="3.90.470.10">
    <property type="entry name" value="Ribosomal protein L22/L17"/>
    <property type="match status" value="1"/>
</dbReference>
<evidence type="ECO:0000256" key="2">
    <source>
        <dbReference type="ARBA" id="ARBA00022980"/>
    </source>
</evidence>
<keyword evidence="8" id="KW-1185">Reference proteome</keyword>
<dbReference type="GO" id="GO:0003735">
    <property type="term" value="F:structural constituent of ribosome"/>
    <property type="evidence" value="ECO:0007669"/>
    <property type="project" value="InterPro"/>
</dbReference>
<dbReference type="FunFam" id="3.90.470.10:FF:000012">
    <property type="entry name" value="60S ribosomal protein L17"/>
    <property type="match status" value="1"/>
</dbReference>
<organism evidence="7 8">
    <name type="scientific">Babesia caballi</name>
    <dbReference type="NCBI Taxonomy" id="5871"/>
    <lineage>
        <taxon>Eukaryota</taxon>
        <taxon>Sar</taxon>
        <taxon>Alveolata</taxon>
        <taxon>Apicomplexa</taxon>
        <taxon>Aconoidasida</taxon>
        <taxon>Piroplasmida</taxon>
        <taxon>Babesiidae</taxon>
        <taxon>Babesia</taxon>
    </lineage>
</organism>
<dbReference type="EMBL" id="BPLF01000005">
    <property type="protein sequence ID" value="GIX65711.1"/>
    <property type="molecule type" value="Genomic_DNA"/>
</dbReference>
<dbReference type="SUPFAM" id="SSF54843">
    <property type="entry name" value="Ribosomal protein L22"/>
    <property type="match status" value="1"/>
</dbReference>
<comment type="similarity">
    <text evidence="1 6">Belongs to the universal ribosomal protein uL22 family.</text>
</comment>
<keyword evidence="3 6" id="KW-0687">Ribonucleoprotein</keyword>
<comment type="caution">
    <text evidence="7">The sequence shown here is derived from an EMBL/GenBank/DDBJ whole genome shotgun (WGS) entry which is preliminary data.</text>
</comment>
<evidence type="ECO:0000313" key="7">
    <source>
        <dbReference type="EMBL" id="GIX65711.1"/>
    </source>
</evidence>
<dbReference type="NCBIfam" id="TIGR01038">
    <property type="entry name" value="uL22_arch_euk"/>
    <property type="match status" value="1"/>
</dbReference>
<evidence type="ECO:0000256" key="1">
    <source>
        <dbReference type="ARBA" id="ARBA00009451"/>
    </source>
</evidence>
<keyword evidence="2 6" id="KW-0689">Ribosomal protein</keyword>
<dbReference type="GO" id="GO:0030684">
    <property type="term" value="C:preribosome"/>
    <property type="evidence" value="ECO:0007669"/>
    <property type="project" value="UniProtKB-ARBA"/>
</dbReference>
<name>A0AAV4M2T4_BABCB</name>
<dbReference type="InterPro" id="IPR036394">
    <property type="entry name" value="Ribosomal_uL22_sf"/>
</dbReference>
<dbReference type="GO" id="GO:0002181">
    <property type="term" value="P:cytoplasmic translation"/>
    <property type="evidence" value="ECO:0007669"/>
    <property type="project" value="TreeGrafter"/>
</dbReference>
<dbReference type="GO" id="GO:0022625">
    <property type="term" value="C:cytosolic large ribosomal subunit"/>
    <property type="evidence" value="ECO:0007669"/>
    <property type="project" value="TreeGrafter"/>
</dbReference>
<dbReference type="InterPro" id="IPR005721">
    <property type="entry name" value="Ribosomal_uL22_euk/arc"/>
</dbReference>
<evidence type="ECO:0000256" key="5">
    <source>
        <dbReference type="ARBA" id="ARBA00035325"/>
    </source>
</evidence>
<accession>A0AAV4M2T4</accession>
<dbReference type="GeneID" id="94197192"/>
<dbReference type="Pfam" id="PF00237">
    <property type="entry name" value="Ribosomal_L22"/>
    <property type="match status" value="1"/>
</dbReference>
<sequence>MQSQRREMQFRELSRQRLGRRSHGLEFHRVLKMVKYSRDPSNISKCAKAKGSHLRVHFKNTYETAEAIRGLSVLGAKKYLQDVIDHKRCVPFRKFNGGVGRCAQAKQFKHTQGRWPEKSCRILMDLLVNLQSNAEVKGLDVDHLYIEHIQINRAPLGRRRSYRAHGRIIPFLSHPCHVEIIAVEKDETVPKFVDSSKKVIKLNKRQLARFRLKDARTAARAAFKASKAA</sequence>
<dbReference type="InterPro" id="IPR001063">
    <property type="entry name" value="Ribosomal_uL22"/>
</dbReference>
<evidence type="ECO:0000313" key="8">
    <source>
        <dbReference type="Proteomes" id="UP001497744"/>
    </source>
</evidence>
<evidence type="ECO:0000256" key="3">
    <source>
        <dbReference type="ARBA" id="ARBA00023274"/>
    </source>
</evidence>
<dbReference type="RefSeq" id="XP_067717780.1">
    <property type="nucleotide sequence ID" value="XM_067861679.1"/>
</dbReference>
<evidence type="ECO:0000256" key="6">
    <source>
        <dbReference type="RuleBase" id="RU004005"/>
    </source>
</evidence>
<proteinExistence type="inferred from homology"/>
<dbReference type="AlphaFoldDB" id="A0AAV4M2T4"/>
<protein>
    <recommendedName>
        <fullName evidence="4">Large ribosomal subunit protein uL22</fullName>
    </recommendedName>
    <alternativeName>
        <fullName evidence="5">60S ribosomal protein L17</fullName>
    </alternativeName>
</protein>
<gene>
    <name evidence="7" type="ORF">BcabD6B2_51460</name>
</gene>
<dbReference type="PANTHER" id="PTHR11593:SF10">
    <property type="entry name" value="60S RIBOSOMAL PROTEIN L17"/>
    <property type="match status" value="1"/>
</dbReference>